<dbReference type="SUPFAM" id="SSF52540">
    <property type="entry name" value="P-loop containing nucleoside triphosphate hydrolases"/>
    <property type="match status" value="1"/>
</dbReference>
<dbReference type="RefSeq" id="WP_202878228.1">
    <property type="nucleotide sequence ID" value="NZ_BAAAKA010000008.1"/>
</dbReference>
<evidence type="ECO:0000259" key="4">
    <source>
        <dbReference type="SMART" id="SM00534"/>
    </source>
</evidence>
<sequence length="511" mass="56120">MSADELSVLFGPGTASEMTAATGADAFGDLQLDHIVGAVTAGRTEYGLDPLFRTALRSAAAVSWRHEVVRDLEKVEVARCVRRFAARMVSVRTCLGQAEKLHHELQRQRWLLSAVENYCAAVTELTAGLVEAAPASRALVALRKYSRQYADSAAFQDLLASSNELAAALAGVRYQLQLKTNSVTVSRSGTGTDYSAEIEATFARFRQGDAKDYRIRFAPSPEVNQLEGTILHRVAELYPEVFGALQHFCDRHSTFVDPVLTRFDREVQFYLSYLDYIQPLRDAGLPFCYPAVSMSKAVAATGTFDLALAASAVAAGRPVVRNDFRLGDSERIFVVTGPNQGGKTTFARTFGQLHHLAALGLPVPGDDARLFLFDHLFTHFGREENPDDLRGKLKDDLVRMREILDRATGDSIVILNEVFNSTTLRDATVIANRVLAELEERDLLCVCVTFLDELAVAGTKRVSLVSAVDPAVPAVRTYRLVRAPADGRAYAAAIAAKYRLGCDDLRKRLNR</sequence>
<accession>A0A542ELJ7</accession>
<keyword evidence="1" id="KW-0547">Nucleotide-binding</keyword>
<evidence type="ECO:0000313" key="6">
    <source>
        <dbReference type="Proteomes" id="UP000316298"/>
    </source>
</evidence>
<keyword evidence="2" id="KW-0067">ATP-binding</keyword>
<organism evidence="5 6">
    <name type="scientific">Kribbella jejuensis</name>
    <dbReference type="NCBI Taxonomy" id="236068"/>
    <lineage>
        <taxon>Bacteria</taxon>
        <taxon>Bacillati</taxon>
        <taxon>Actinomycetota</taxon>
        <taxon>Actinomycetes</taxon>
        <taxon>Propionibacteriales</taxon>
        <taxon>Kribbellaceae</taxon>
        <taxon>Kribbella</taxon>
    </lineage>
</organism>
<dbReference type="InterPro" id="IPR027417">
    <property type="entry name" value="P-loop_NTPase"/>
</dbReference>
<evidence type="ECO:0000313" key="5">
    <source>
        <dbReference type="EMBL" id="TQJ16222.1"/>
    </source>
</evidence>
<dbReference type="PANTHER" id="PTHR11361">
    <property type="entry name" value="DNA MISMATCH REPAIR PROTEIN MUTS FAMILY MEMBER"/>
    <property type="match status" value="1"/>
</dbReference>
<dbReference type="GO" id="GO:0005524">
    <property type="term" value="F:ATP binding"/>
    <property type="evidence" value="ECO:0007669"/>
    <property type="project" value="UniProtKB-KW"/>
</dbReference>
<dbReference type="GO" id="GO:0140664">
    <property type="term" value="F:ATP-dependent DNA damage sensor activity"/>
    <property type="evidence" value="ECO:0007669"/>
    <property type="project" value="InterPro"/>
</dbReference>
<keyword evidence="3" id="KW-0238">DNA-binding</keyword>
<dbReference type="InterPro" id="IPR000432">
    <property type="entry name" value="DNA_mismatch_repair_MutS_C"/>
</dbReference>
<comment type="caution">
    <text evidence="5">The sequence shown here is derived from an EMBL/GenBank/DDBJ whole genome shotgun (WGS) entry which is preliminary data.</text>
</comment>
<keyword evidence="6" id="KW-1185">Reference proteome</keyword>
<dbReference type="InterPro" id="IPR045076">
    <property type="entry name" value="MutS"/>
</dbReference>
<evidence type="ECO:0000256" key="3">
    <source>
        <dbReference type="ARBA" id="ARBA00023125"/>
    </source>
</evidence>
<proteinExistence type="predicted"/>
<evidence type="ECO:0000256" key="1">
    <source>
        <dbReference type="ARBA" id="ARBA00022741"/>
    </source>
</evidence>
<dbReference type="GO" id="GO:0005829">
    <property type="term" value="C:cytosol"/>
    <property type="evidence" value="ECO:0007669"/>
    <property type="project" value="TreeGrafter"/>
</dbReference>
<evidence type="ECO:0000256" key="2">
    <source>
        <dbReference type="ARBA" id="ARBA00022840"/>
    </source>
</evidence>
<dbReference type="GO" id="GO:0030983">
    <property type="term" value="F:mismatched DNA binding"/>
    <property type="evidence" value="ECO:0007669"/>
    <property type="project" value="InterPro"/>
</dbReference>
<dbReference type="PANTHER" id="PTHR11361:SF34">
    <property type="entry name" value="DNA MISMATCH REPAIR PROTEIN MSH1, MITOCHONDRIAL"/>
    <property type="match status" value="1"/>
</dbReference>
<dbReference type="EMBL" id="VFMM01000001">
    <property type="protein sequence ID" value="TQJ16222.1"/>
    <property type="molecule type" value="Genomic_DNA"/>
</dbReference>
<name>A0A542ELJ7_9ACTN</name>
<dbReference type="GO" id="GO:0006298">
    <property type="term" value="P:mismatch repair"/>
    <property type="evidence" value="ECO:0007669"/>
    <property type="project" value="InterPro"/>
</dbReference>
<dbReference type="SMART" id="SM00534">
    <property type="entry name" value="MUTSac"/>
    <property type="match status" value="1"/>
</dbReference>
<dbReference type="AlphaFoldDB" id="A0A542ELJ7"/>
<protein>
    <submittedName>
        <fullName evidence="5">MutS-like protein</fullName>
    </submittedName>
</protein>
<feature type="domain" description="DNA mismatch repair proteins mutS family" evidence="4">
    <location>
        <begin position="330"/>
        <end position="506"/>
    </location>
</feature>
<dbReference type="Gene3D" id="3.40.50.300">
    <property type="entry name" value="P-loop containing nucleotide triphosphate hydrolases"/>
    <property type="match status" value="1"/>
</dbReference>
<dbReference type="Proteomes" id="UP000316298">
    <property type="component" value="Unassembled WGS sequence"/>
</dbReference>
<reference evidence="5 6" key="1">
    <citation type="submission" date="2019-06" db="EMBL/GenBank/DDBJ databases">
        <title>Sequencing the genomes of 1000 actinobacteria strains.</title>
        <authorList>
            <person name="Klenk H.-P."/>
        </authorList>
    </citation>
    <scope>NUCLEOTIDE SEQUENCE [LARGE SCALE GENOMIC DNA]</scope>
    <source>
        <strain evidence="5 6">DSM 17305</strain>
    </source>
</reference>
<dbReference type="Pfam" id="PF00488">
    <property type="entry name" value="MutS_V"/>
    <property type="match status" value="1"/>
</dbReference>
<gene>
    <name evidence="5" type="ORF">FB475_0311</name>
</gene>